<dbReference type="EMBL" id="MU806289">
    <property type="protein sequence ID" value="KAJ3836850.1"/>
    <property type="molecule type" value="Genomic_DNA"/>
</dbReference>
<dbReference type="InterPro" id="IPR045339">
    <property type="entry name" value="DUF6534"/>
</dbReference>
<name>A0AA38UCY8_9AGAR</name>
<evidence type="ECO:0000313" key="4">
    <source>
        <dbReference type="EMBL" id="KAJ3836850.1"/>
    </source>
</evidence>
<feature type="transmembrane region" description="Helical" evidence="2">
    <location>
        <begin position="196"/>
        <end position="223"/>
    </location>
</feature>
<keyword evidence="2" id="KW-1133">Transmembrane helix</keyword>
<keyword evidence="2" id="KW-0472">Membrane</keyword>
<feature type="transmembrane region" description="Helical" evidence="2">
    <location>
        <begin position="50"/>
        <end position="73"/>
    </location>
</feature>
<feature type="transmembrane region" description="Helical" evidence="2">
    <location>
        <begin position="160"/>
        <end position="184"/>
    </location>
</feature>
<dbReference type="AlphaFoldDB" id="A0AA38UCY8"/>
<comment type="caution">
    <text evidence="4">The sequence shown here is derived from an EMBL/GenBank/DDBJ whole genome shotgun (WGS) entry which is preliminary data.</text>
</comment>
<feature type="compositionally biased region" description="Pro residues" evidence="1">
    <location>
        <begin position="285"/>
        <end position="294"/>
    </location>
</feature>
<sequence length="372" mass="41843">MLYLPARFDVRSTFGALLLGGLIAASLSGLLIAQVVFYCKTNTDSRYIRAMVCIILFFDISHSVLLFMGMWTWFIRFHETTSAVFLIPISISVSVIITALTTLIAHAFFGWRIFKLSKKNIWLLISIAIPAILSLVFAGISQVEMIRYGSFQRFRDRTAWPFTADLALSAAVDVMITVMMMILLRQSRRKSLSLDAVIDSLFMLTLENGAITSLAAIICMVFWLTLDNFVFMGLYFIIDKLYANSILAVLNYRKHLAQKHDGRSRSSGHNMFDLNVVRFSDSHSQPPPPPPPRPLSANRRSASTRALLRLPSHLCPSMREARLFRMPSSEKVFEISVERSVELHTDELIELGGDTRSKPSGSDHEAEAGQNI</sequence>
<evidence type="ECO:0000256" key="2">
    <source>
        <dbReference type="SAM" id="Phobius"/>
    </source>
</evidence>
<feature type="region of interest" description="Disordered" evidence="1">
    <location>
        <begin position="279"/>
        <end position="300"/>
    </location>
</feature>
<dbReference type="PANTHER" id="PTHR40465:SF1">
    <property type="entry name" value="DUF6534 DOMAIN-CONTAINING PROTEIN"/>
    <property type="match status" value="1"/>
</dbReference>
<evidence type="ECO:0000259" key="3">
    <source>
        <dbReference type="Pfam" id="PF20152"/>
    </source>
</evidence>
<feature type="domain" description="DUF6534" evidence="3">
    <location>
        <begin position="169"/>
        <end position="255"/>
    </location>
</feature>
<gene>
    <name evidence="4" type="ORF">F5878DRAFT_711202</name>
</gene>
<reference evidence="4" key="1">
    <citation type="submission" date="2022-08" db="EMBL/GenBank/DDBJ databases">
        <authorList>
            <consortium name="DOE Joint Genome Institute"/>
            <person name="Min B."/>
            <person name="Riley R."/>
            <person name="Sierra-Patev S."/>
            <person name="Naranjo-Ortiz M."/>
            <person name="Looney B."/>
            <person name="Konkel Z."/>
            <person name="Slot J.C."/>
            <person name="Sakamoto Y."/>
            <person name="Steenwyk J.L."/>
            <person name="Rokas A."/>
            <person name="Carro J."/>
            <person name="Camarero S."/>
            <person name="Ferreira P."/>
            <person name="Molpeceres G."/>
            <person name="Ruiz-Duenas F.J."/>
            <person name="Serrano A."/>
            <person name="Henrissat B."/>
            <person name="Drula E."/>
            <person name="Hughes K.W."/>
            <person name="Mata J.L."/>
            <person name="Ishikawa N.K."/>
            <person name="Vargas-Isla R."/>
            <person name="Ushijima S."/>
            <person name="Smith C.A."/>
            <person name="Ahrendt S."/>
            <person name="Andreopoulos W."/>
            <person name="He G."/>
            <person name="Labutti K."/>
            <person name="Lipzen A."/>
            <person name="Ng V."/>
            <person name="Sandor L."/>
            <person name="Barry K."/>
            <person name="Martinez A.T."/>
            <person name="Xiao Y."/>
            <person name="Gibbons J.G."/>
            <person name="Terashima K."/>
            <person name="Hibbett D.S."/>
            <person name="Grigoriev I.V."/>
        </authorList>
    </citation>
    <scope>NUCLEOTIDE SEQUENCE</scope>
    <source>
        <strain evidence="4">TFB9207</strain>
    </source>
</reference>
<accession>A0AA38UCY8</accession>
<keyword evidence="5" id="KW-1185">Reference proteome</keyword>
<dbReference type="Pfam" id="PF20152">
    <property type="entry name" value="DUF6534"/>
    <property type="match status" value="1"/>
</dbReference>
<proteinExistence type="predicted"/>
<keyword evidence="2" id="KW-0812">Transmembrane</keyword>
<dbReference type="Proteomes" id="UP001163846">
    <property type="component" value="Unassembled WGS sequence"/>
</dbReference>
<evidence type="ECO:0000313" key="5">
    <source>
        <dbReference type="Proteomes" id="UP001163846"/>
    </source>
</evidence>
<feature type="transmembrane region" description="Helical" evidence="2">
    <location>
        <begin position="121"/>
        <end position="140"/>
    </location>
</feature>
<feature type="region of interest" description="Disordered" evidence="1">
    <location>
        <begin position="348"/>
        <end position="372"/>
    </location>
</feature>
<feature type="transmembrane region" description="Helical" evidence="2">
    <location>
        <begin position="12"/>
        <end position="38"/>
    </location>
</feature>
<evidence type="ECO:0000256" key="1">
    <source>
        <dbReference type="SAM" id="MobiDB-lite"/>
    </source>
</evidence>
<organism evidence="4 5">
    <name type="scientific">Lentinula raphanica</name>
    <dbReference type="NCBI Taxonomy" id="153919"/>
    <lineage>
        <taxon>Eukaryota</taxon>
        <taxon>Fungi</taxon>
        <taxon>Dikarya</taxon>
        <taxon>Basidiomycota</taxon>
        <taxon>Agaricomycotina</taxon>
        <taxon>Agaricomycetes</taxon>
        <taxon>Agaricomycetidae</taxon>
        <taxon>Agaricales</taxon>
        <taxon>Marasmiineae</taxon>
        <taxon>Omphalotaceae</taxon>
        <taxon>Lentinula</taxon>
    </lineage>
</organism>
<feature type="transmembrane region" description="Helical" evidence="2">
    <location>
        <begin position="229"/>
        <end position="250"/>
    </location>
</feature>
<dbReference type="PANTHER" id="PTHR40465">
    <property type="entry name" value="CHROMOSOME 1, WHOLE GENOME SHOTGUN SEQUENCE"/>
    <property type="match status" value="1"/>
</dbReference>
<feature type="transmembrane region" description="Helical" evidence="2">
    <location>
        <begin position="85"/>
        <end position="109"/>
    </location>
</feature>
<protein>
    <recommendedName>
        <fullName evidence="3">DUF6534 domain-containing protein</fullName>
    </recommendedName>
</protein>